<protein>
    <recommendedName>
        <fullName evidence="2">Baseplate wedge protein gp53, bacteriophage T4</fullName>
    </recommendedName>
</protein>
<proteinExistence type="predicted"/>
<sequence>MATYSKASPYSTTPQWGNFLDLWSGKYIPSDVTDARYQIDPVYQLRPDLLAHDMYQDANLWWVFAVRNPDVLVDPIFNFTPPTIIYIPTRETLRKALGI</sequence>
<dbReference type="EMBL" id="LR798243">
    <property type="protein sequence ID" value="CAB5214337.1"/>
    <property type="molecule type" value="Genomic_DNA"/>
</dbReference>
<gene>
    <name evidence="1" type="ORF">UFOVP190_62</name>
</gene>
<organism evidence="1">
    <name type="scientific">uncultured Caudovirales phage</name>
    <dbReference type="NCBI Taxonomy" id="2100421"/>
    <lineage>
        <taxon>Viruses</taxon>
        <taxon>Duplodnaviria</taxon>
        <taxon>Heunggongvirae</taxon>
        <taxon>Uroviricota</taxon>
        <taxon>Caudoviricetes</taxon>
        <taxon>Peduoviridae</taxon>
        <taxon>Maltschvirus</taxon>
        <taxon>Maltschvirus maltsch</taxon>
    </lineage>
</organism>
<name>A0A6J7WJU9_9CAUD</name>
<reference evidence="1" key="1">
    <citation type="submission" date="2020-05" db="EMBL/GenBank/DDBJ databases">
        <authorList>
            <person name="Chiriac C."/>
            <person name="Salcher M."/>
            <person name="Ghai R."/>
            <person name="Kavagutti S V."/>
        </authorList>
    </citation>
    <scope>NUCLEOTIDE SEQUENCE</scope>
</reference>
<accession>A0A6J7WJU9</accession>
<evidence type="ECO:0000313" key="1">
    <source>
        <dbReference type="EMBL" id="CAB5214337.1"/>
    </source>
</evidence>
<evidence type="ECO:0008006" key="2">
    <source>
        <dbReference type="Google" id="ProtNLM"/>
    </source>
</evidence>